<protein>
    <submittedName>
        <fullName evidence="1">SMI1/KNR4 family protein</fullName>
    </submittedName>
</protein>
<dbReference type="InterPro" id="IPR037883">
    <property type="entry name" value="Knr4/Smi1-like_sf"/>
</dbReference>
<evidence type="ECO:0000313" key="1">
    <source>
        <dbReference type="EMBL" id="UWZ58719.1"/>
    </source>
</evidence>
<dbReference type="EMBL" id="CP073767">
    <property type="protein sequence ID" value="UWZ58719.1"/>
    <property type="molecule type" value="Genomic_DNA"/>
</dbReference>
<accession>A0A9Q9MJ81</accession>
<dbReference type="KEGG" id="daur:Daura_22650"/>
<dbReference type="RefSeq" id="WP_211273620.1">
    <property type="nucleotide sequence ID" value="NZ_CP073767.1"/>
</dbReference>
<proteinExistence type="predicted"/>
<gene>
    <name evidence="1" type="ORF">Daura_22650</name>
</gene>
<keyword evidence="2" id="KW-1185">Reference proteome</keyword>
<dbReference type="AlphaFoldDB" id="A0A9Q9MJ81"/>
<reference evidence="1" key="1">
    <citation type="submission" date="2021-04" db="EMBL/GenBank/DDBJ databases">
        <title>Dactylosporangium aurantiacum NRRL B-8018 full assembly.</title>
        <authorList>
            <person name="Hartkoorn R.C."/>
            <person name="Beaudoing E."/>
            <person name="Hot D."/>
        </authorList>
    </citation>
    <scope>NUCLEOTIDE SEQUENCE</scope>
    <source>
        <strain evidence="1">NRRL B-8018</strain>
    </source>
</reference>
<dbReference type="SUPFAM" id="SSF160631">
    <property type="entry name" value="SMI1/KNR4-like"/>
    <property type="match status" value="1"/>
</dbReference>
<sequence>MDELADLEAYLGVVLPEEYRSFLTEVGAGGAGPTYGVFPVRREPAGTWRWHGDGADLTRVPLLATPFPVRRISSVVLAELQQSCPDEVDFDDEVAFDAAMQAYEERVEALLWDDALTAGAICLEHLGCAQRTWLVVSGPARGQMWDDPRSDELDLRPVLGPGGSTPVTFGAWYLRWLDAAERATG</sequence>
<organism evidence="1 2">
    <name type="scientific">Dactylosporangium aurantiacum</name>
    <dbReference type="NCBI Taxonomy" id="35754"/>
    <lineage>
        <taxon>Bacteria</taxon>
        <taxon>Bacillati</taxon>
        <taxon>Actinomycetota</taxon>
        <taxon>Actinomycetes</taxon>
        <taxon>Micromonosporales</taxon>
        <taxon>Micromonosporaceae</taxon>
        <taxon>Dactylosporangium</taxon>
    </lineage>
</organism>
<name>A0A9Q9MJ81_9ACTN</name>
<dbReference type="Proteomes" id="UP001058003">
    <property type="component" value="Chromosome"/>
</dbReference>
<evidence type="ECO:0000313" key="2">
    <source>
        <dbReference type="Proteomes" id="UP001058003"/>
    </source>
</evidence>